<protein>
    <recommendedName>
        <fullName evidence="4">MerC domain-containing protein</fullName>
    </recommendedName>
</protein>
<accession>A0A1S7S9P6</accession>
<keyword evidence="3" id="KW-1185">Reference proteome</keyword>
<feature type="transmembrane region" description="Helical" evidence="1">
    <location>
        <begin position="106"/>
        <end position="124"/>
    </location>
</feature>
<feature type="transmembrane region" description="Helical" evidence="1">
    <location>
        <begin position="54"/>
        <end position="74"/>
    </location>
</feature>
<gene>
    <name evidence="2" type="ORF">AGR3A_pa70028</name>
</gene>
<evidence type="ECO:0008006" key="4">
    <source>
        <dbReference type="Google" id="ProtNLM"/>
    </source>
</evidence>
<dbReference type="InterPro" id="IPR004891">
    <property type="entry name" value="Mercury-R_MerC"/>
</dbReference>
<dbReference type="Gene3D" id="1.10.287.910">
    <property type="entry name" value="bacterial mercury transporter, merf"/>
    <property type="match status" value="1"/>
</dbReference>
<keyword evidence="1" id="KW-0472">Membrane</keyword>
<organism evidence="2 3">
    <name type="scientific">Agrobacterium tomkonis CFBP 6623</name>
    <dbReference type="NCBI Taxonomy" id="1183432"/>
    <lineage>
        <taxon>Bacteria</taxon>
        <taxon>Pseudomonadati</taxon>
        <taxon>Pseudomonadota</taxon>
        <taxon>Alphaproteobacteria</taxon>
        <taxon>Hyphomicrobiales</taxon>
        <taxon>Rhizobiaceae</taxon>
        <taxon>Rhizobium/Agrobacterium group</taxon>
        <taxon>Agrobacterium</taxon>
        <taxon>Agrobacterium tumefaciens complex</taxon>
    </lineage>
</organism>
<dbReference type="Pfam" id="PF03203">
    <property type="entry name" value="MerC"/>
    <property type="match status" value="1"/>
</dbReference>
<proteinExistence type="predicted"/>
<reference evidence="3" key="1">
    <citation type="submission" date="2016-01" db="EMBL/GenBank/DDBJ databases">
        <authorList>
            <person name="Regsiter A."/>
            <person name="william w."/>
        </authorList>
    </citation>
    <scope>NUCLEOTIDE SEQUENCE [LARGE SCALE GENOMIC DNA]</scope>
    <source>
        <strain evidence="3">CFBP 6623</strain>
    </source>
</reference>
<dbReference type="Proteomes" id="UP000191988">
    <property type="component" value="Unassembled WGS sequence"/>
</dbReference>
<keyword evidence="1" id="KW-1133">Transmembrane helix</keyword>
<evidence type="ECO:0000313" key="2">
    <source>
        <dbReference type="EMBL" id="CUX65147.1"/>
    </source>
</evidence>
<dbReference type="GO" id="GO:0015097">
    <property type="term" value="F:mercury ion transmembrane transporter activity"/>
    <property type="evidence" value="ECO:0007669"/>
    <property type="project" value="InterPro"/>
</dbReference>
<dbReference type="AlphaFoldDB" id="A0A1S7S9P6"/>
<dbReference type="GO" id="GO:0016020">
    <property type="term" value="C:membrane"/>
    <property type="evidence" value="ECO:0007669"/>
    <property type="project" value="InterPro"/>
</dbReference>
<evidence type="ECO:0000313" key="3">
    <source>
        <dbReference type="Proteomes" id="UP000191988"/>
    </source>
</evidence>
<dbReference type="RefSeq" id="WP_052642519.1">
    <property type="nucleotide sequence ID" value="NZ_LT009725.1"/>
</dbReference>
<feature type="transmembrane region" description="Helical" evidence="1">
    <location>
        <begin position="81"/>
        <end position="100"/>
    </location>
</feature>
<feature type="transmembrane region" description="Helical" evidence="1">
    <location>
        <begin position="21"/>
        <end position="48"/>
    </location>
</feature>
<sequence length="132" mass="14093">MAANTIEQSTFWKRHLDKFGAAGSVFAALCCLGSPVLLSIVSAVGLGFIKRDAILFPLLAAFLAVTLLGLYLGTRSHHQPWALIIGGLSTLAIAVVFLGLMPSLVLAYVGISGLIAASFLNVWLRVRQLRSR</sequence>
<keyword evidence="1" id="KW-0812">Transmembrane</keyword>
<dbReference type="EMBL" id="FBWK01000071">
    <property type="protein sequence ID" value="CUX65147.1"/>
    <property type="molecule type" value="Genomic_DNA"/>
</dbReference>
<dbReference type="STRING" id="1183432.AGR3A_pa70028"/>
<name>A0A1S7S9P6_9HYPH</name>
<evidence type="ECO:0000256" key="1">
    <source>
        <dbReference type="SAM" id="Phobius"/>
    </source>
</evidence>